<keyword evidence="2" id="KW-1185">Reference proteome</keyword>
<dbReference type="AlphaFoldDB" id="A0ABD5ZVY2"/>
<dbReference type="Pfam" id="PF25251">
    <property type="entry name" value="DUF7853"/>
    <property type="match status" value="1"/>
</dbReference>
<reference evidence="1 2" key="1">
    <citation type="journal article" date="2019" name="Int. J. Syst. Evol. Microbiol.">
        <title>The Global Catalogue of Microorganisms (GCM) 10K type strain sequencing project: providing services to taxonomists for standard genome sequencing and annotation.</title>
        <authorList>
            <consortium name="The Broad Institute Genomics Platform"/>
            <consortium name="The Broad Institute Genome Sequencing Center for Infectious Disease"/>
            <person name="Wu L."/>
            <person name="Ma J."/>
        </authorList>
    </citation>
    <scope>NUCLEOTIDE SEQUENCE [LARGE SCALE GENOMIC DNA]</scope>
    <source>
        <strain evidence="1 2">GX21</strain>
    </source>
</reference>
<organism evidence="1 2">
    <name type="scientific">Haloplanus litoreus</name>
    <dbReference type="NCBI Taxonomy" id="767515"/>
    <lineage>
        <taxon>Archaea</taxon>
        <taxon>Methanobacteriati</taxon>
        <taxon>Methanobacteriota</taxon>
        <taxon>Stenosarchaea group</taxon>
        <taxon>Halobacteria</taxon>
        <taxon>Halobacteriales</taxon>
        <taxon>Haloferacaceae</taxon>
        <taxon>Haloplanus</taxon>
    </lineage>
</organism>
<dbReference type="InterPro" id="IPR057175">
    <property type="entry name" value="DUF7853"/>
</dbReference>
<evidence type="ECO:0000313" key="1">
    <source>
        <dbReference type="EMBL" id="MFC7254544.1"/>
    </source>
</evidence>
<dbReference type="GeneID" id="96952858"/>
<gene>
    <name evidence="1" type="ORF">ACFQKE_04370</name>
</gene>
<name>A0ABD5ZVY2_9EURY</name>
<dbReference type="RefSeq" id="WP_379702747.1">
    <property type="nucleotide sequence ID" value="NZ_JBHTAT010000001.1"/>
</dbReference>
<dbReference type="Proteomes" id="UP001596434">
    <property type="component" value="Unassembled WGS sequence"/>
</dbReference>
<protein>
    <submittedName>
        <fullName evidence="1">Uncharacterized protein</fullName>
    </submittedName>
</protein>
<sequence length="98" mass="10677">MSPFACHGPDGVDCSREEAWVLHAAMLDYVERTVDAGRSPDRAMAVIERVEGCEPLDPSDRALVREALTTYLPDAPARDHEPGRAILATLDGQRSSSQ</sequence>
<accession>A0ABD5ZVY2</accession>
<proteinExistence type="predicted"/>
<dbReference type="EMBL" id="JBHTAT010000001">
    <property type="protein sequence ID" value="MFC7254544.1"/>
    <property type="molecule type" value="Genomic_DNA"/>
</dbReference>
<evidence type="ECO:0000313" key="2">
    <source>
        <dbReference type="Proteomes" id="UP001596434"/>
    </source>
</evidence>
<comment type="caution">
    <text evidence="1">The sequence shown here is derived from an EMBL/GenBank/DDBJ whole genome shotgun (WGS) entry which is preliminary data.</text>
</comment>